<dbReference type="PRINTS" id="PR00081">
    <property type="entry name" value="GDHRDH"/>
</dbReference>
<evidence type="ECO:0000313" key="5">
    <source>
        <dbReference type="Proteomes" id="UP000769157"/>
    </source>
</evidence>
<dbReference type="EMBL" id="JAEUBE010000137">
    <property type="protein sequence ID" value="KAH3669254.1"/>
    <property type="molecule type" value="Genomic_DNA"/>
</dbReference>
<name>A0A9P8PDG1_9ASCO</name>
<dbReference type="PRINTS" id="PR00080">
    <property type="entry name" value="SDRFAMILY"/>
</dbReference>
<evidence type="ECO:0000256" key="2">
    <source>
        <dbReference type="ARBA" id="ARBA00022857"/>
    </source>
</evidence>
<dbReference type="Pfam" id="PF13561">
    <property type="entry name" value="adh_short_C2"/>
    <property type="match status" value="1"/>
</dbReference>
<accession>A0A9P8PDG1</accession>
<evidence type="ECO:0000256" key="3">
    <source>
        <dbReference type="ARBA" id="ARBA00023002"/>
    </source>
</evidence>
<evidence type="ECO:0000256" key="1">
    <source>
        <dbReference type="ARBA" id="ARBA00006484"/>
    </source>
</evidence>
<evidence type="ECO:0000313" key="4">
    <source>
        <dbReference type="EMBL" id="KAH3669254.1"/>
    </source>
</evidence>
<protein>
    <submittedName>
        <fullName evidence="4">Uncharacterized protein</fullName>
    </submittedName>
</protein>
<keyword evidence="5" id="KW-1185">Reference proteome</keyword>
<dbReference type="OrthoDB" id="5325318at2759"/>
<dbReference type="InterPro" id="IPR020904">
    <property type="entry name" value="Sc_DH/Rdtase_CS"/>
</dbReference>
<dbReference type="GO" id="GO:0050664">
    <property type="term" value="F:oxidoreductase activity, acting on NAD(P)H, oxygen as acceptor"/>
    <property type="evidence" value="ECO:0007669"/>
    <property type="project" value="TreeGrafter"/>
</dbReference>
<dbReference type="AlphaFoldDB" id="A0A9P8PDG1"/>
<dbReference type="Proteomes" id="UP000769157">
    <property type="component" value="Unassembled WGS sequence"/>
</dbReference>
<dbReference type="InterPro" id="IPR036291">
    <property type="entry name" value="NAD(P)-bd_dom_sf"/>
</dbReference>
<dbReference type="GO" id="GO:0016616">
    <property type="term" value="F:oxidoreductase activity, acting on the CH-OH group of donors, NAD or NADP as acceptor"/>
    <property type="evidence" value="ECO:0007669"/>
    <property type="project" value="UniProtKB-ARBA"/>
</dbReference>
<dbReference type="SUPFAM" id="SSF51735">
    <property type="entry name" value="NAD(P)-binding Rossmann-fold domains"/>
    <property type="match status" value="1"/>
</dbReference>
<dbReference type="PANTHER" id="PTHR43008">
    <property type="entry name" value="BENZIL REDUCTASE"/>
    <property type="match status" value="1"/>
</dbReference>
<comment type="similarity">
    <text evidence="1">Belongs to the short-chain dehydrogenases/reductases (SDR) family.</text>
</comment>
<keyword evidence="2" id="KW-0521">NADP</keyword>
<reference evidence="4" key="2">
    <citation type="submission" date="2021-01" db="EMBL/GenBank/DDBJ databases">
        <authorList>
            <person name="Schikora-Tamarit M.A."/>
        </authorList>
    </citation>
    <scope>NUCLEOTIDE SEQUENCE</scope>
    <source>
        <strain evidence="4">CBS6075</strain>
    </source>
</reference>
<organism evidence="4 5">
    <name type="scientific">Ogataea philodendri</name>
    <dbReference type="NCBI Taxonomy" id="1378263"/>
    <lineage>
        <taxon>Eukaryota</taxon>
        <taxon>Fungi</taxon>
        <taxon>Dikarya</taxon>
        <taxon>Ascomycota</taxon>
        <taxon>Saccharomycotina</taxon>
        <taxon>Pichiomycetes</taxon>
        <taxon>Pichiales</taxon>
        <taxon>Pichiaceae</taxon>
        <taxon>Ogataea</taxon>
    </lineage>
</organism>
<dbReference type="GeneID" id="70233343"/>
<dbReference type="PANTHER" id="PTHR43008:SF9">
    <property type="entry name" value="OXIDOREDUCTASE"/>
    <property type="match status" value="1"/>
</dbReference>
<reference evidence="4" key="1">
    <citation type="journal article" date="2021" name="Open Biol.">
        <title>Shared evolutionary footprints suggest mitochondrial oxidative damage underlies multiple complex I losses in fungi.</title>
        <authorList>
            <person name="Schikora-Tamarit M.A."/>
            <person name="Marcet-Houben M."/>
            <person name="Nosek J."/>
            <person name="Gabaldon T."/>
        </authorList>
    </citation>
    <scope>NUCLEOTIDE SEQUENCE</scope>
    <source>
        <strain evidence="4">CBS6075</strain>
    </source>
</reference>
<dbReference type="FunFam" id="3.40.50.720:FF:000084">
    <property type="entry name" value="Short-chain dehydrogenase reductase"/>
    <property type="match status" value="1"/>
</dbReference>
<sequence>MTYKIYNPLATIGTPAPNSPASVKAGLDLKNRTYFVTGGARGLGLNLICAILEVGGSAIAFDLLPEPVSKEWSAAKALAEENGGSLTFNQLNVSNEAEVEELLPKLAEQAASAGRPIHGLVNCAGVNQALPAIDYPLDLYRKIVDINFIGSFVMAKHTAKVLVAANVPGSIVLIGSMSGSIANRGLANTAYNTSKAGVLQLARSLCQEWGQYGIRVNTISPGYIITNMTQSLLDVEPELYDTWMRGAMLNRLATPDDFKSAVVFLLGDGSRFMTGSDLLIDGGHCAGA</sequence>
<dbReference type="Gene3D" id="3.40.50.720">
    <property type="entry name" value="NAD(P)-binding Rossmann-like Domain"/>
    <property type="match status" value="1"/>
</dbReference>
<dbReference type="RefSeq" id="XP_046063517.1">
    <property type="nucleotide sequence ID" value="XM_046202129.1"/>
</dbReference>
<keyword evidence="3" id="KW-0560">Oxidoreductase</keyword>
<dbReference type="InterPro" id="IPR002347">
    <property type="entry name" value="SDR_fam"/>
</dbReference>
<comment type="caution">
    <text evidence="4">The sequence shown here is derived from an EMBL/GenBank/DDBJ whole genome shotgun (WGS) entry which is preliminary data.</text>
</comment>
<gene>
    <name evidence="4" type="ORF">OGAPHI_001375</name>
</gene>
<dbReference type="PROSITE" id="PS00061">
    <property type="entry name" value="ADH_SHORT"/>
    <property type="match status" value="1"/>
</dbReference>
<proteinExistence type="inferred from homology"/>